<evidence type="ECO:0000313" key="1">
    <source>
        <dbReference type="EMBL" id="HET98762.1"/>
    </source>
</evidence>
<sequence length="93" mass="10550">MNKRRARQMALEGVISIGELRDFIKSARGQGGMSNVNPAFPLEDTLDIYERAIASREDNEVPKAWRNDPYSRSNRMKPTTDVLLITNVLRDTA</sequence>
<proteinExistence type="predicted"/>
<evidence type="ECO:0000313" key="2">
    <source>
        <dbReference type="Proteomes" id="UP000885680"/>
    </source>
</evidence>
<dbReference type="Proteomes" id="UP000885680">
    <property type="component" value="Unassembled WGS sequence"/>
</dbReference>
<gene>
    <name evidence="1" type="ORF">ENH89_00005</name>
</gene>
<reference evidence="1" key="1">
    <citation type="journal article" date="2020" name="mSystems">
        <title>Genome- and Community-Level Interaction Insights into Carbon Utilization and Element Cycling Functions of Hydrothermarchaeota in Hydrothermal Sediment.</title>
        <authorList>
            <person name="Zhou Z."/>
            <person name="Liu Y."/>
            <person name="Xu W."/>
            <person name="Pan J."/>
            <person name="Luo Z.H."/>
            <person name="Li M."/>
        </authorList>
    </citation>
    <scope>NUCLEOTIDE SEQUENCE</scope>
    <source>
        <strain evidence="1">HyVt-347</strain>
    </source>
</reference>
<organism evidence="1 2">
    <name type="scientific">Aurantimonas coralicida</name>
    <dbReference type="NCBI Taxonomy" id="182270"/>
    <lineage>
        <taxon>Bacteria</taxon>
        <taxon>Pseudomonadati</taxon>
        <taxon>Pseudomonadota</taxon>
        <taxon>Alphaproteobacteria</taxon>
        <taxon>Hyphomicrobiales</taxon>
        <taxon>Aurantimonadaceae</taxon>
        <taxon>Aurantimonas</taxon>
    </lineage>
</organism>
<dbReference type="AlphaFoldDB" id="A0A9C9NBB4"/>
<dbReference type="EMBL" id="DRGN01000001">
    <property type="protein sequence ID" value="HET98762.1"/>
    <property type="molecule type" value="Genomic_DNA"/>
</dbReference>
<comment type="caution">
    <text evidence="1">The sequence shown here is derived from an EMBL/GenBank/DDBJ whole genome shotgun (WGS) entry which is preliminary data.</text>
</comment>
<name>A0A9C9NBB4_9HYPH</name>
<protein>
    <submittedName>
        <fullName evidence="1">Uncharacterized protein</fullName>
    </submittedName>
</protein>
<accession>A0A9C9NBB4</accession>